<feature type="transmembrane region" description="Helical" evidence="1">
    <location>
        <begin position="181"/>
        <end position="201"/>
    </location>
</feature>
<evidence type="ECO:0000256" key="1">
    <source>
        <dbReference type="SAM" id="Phobius"/>
    </source>
</evidence>
<keyword evidence="1" id="KW-1133">Transmembrane helix</keyword>
<evidence type="ECO:0000259" key="2">
    <source>
        <dbReference type="Pfam" id="PF18920"/>
    </source>
</evidence>
<gene>
    <name evidence="3" type="ORF">METEAL_25980</name>
</gene>
<dbReference type="Pfam" id="PF18920">
    <property type="entry name" value="DUF5671"/>
    <property type="match status" value="1"/>
</dbReference>
<keyword evidence="4" id="KW-1185">Reference proteome</keyword>
<proteinExistence type="predicted"/>
<dbReference type="AlphaFoldDB" id="A0AA48GNZ7"/>
<dbReference type="KEGG" id="msil:METEAL_25980"/>
<feature type="transmembrane region" description="Helical" evidence="1">
    <location>
        <begin position="222"/>
        <end position="240"/>
    </location>
</feature>
<dbReference type="InterPro" id="IPR043728">
    <property type="entry name" value="DUF5671"/>
</dbReference>
<dbReference type="Proteomes" id="UP001238179">
    <property type="component" value="Chromosome"/>
</dbReference>
<protein>
    <recommendedName>
        <fullName evidence="2">DUF5671 domain-containing protein</fullName>
    </recommendedName>
</protein>
<feature type="domain" description="DUF5671" evidence="2">
    <location>
        <begin position="63"/>
        <end position="196"/>
    </location>
</feature>
<evidence type="ECO:0000313" key="4">
    <source>
        <dbReference type="Proteomes" id="UP001238179"/>
    </source>
</evidence>
<organism evidence="3 4">
    <name type="scientific">Mesoterricola silvestris</name>
    <dbReference type="NCBI Taxonomy" id="2927979"/>
    <lineage>
        <taxon>Bacteria</taxon>
        <taxon>Pseudomonadati</taxon>
        <taxon>Acidobacteriota</taxon>
        <taxon>Holophagae</taxon>
        <taxon>Holophagales</taxon>
        <taxon>Holophagaceae</taxon>
        <taxon>Mesoterricola</taxon>
    </lineage>
</organism>
<reference evidence="4" key="1">
    <citation type="journal article" date="2023" name="Int. J. Syst. Evol. Microbiol.">
        <title>Mesoterricola silvestris gen. nov., sp. nov., Mesoterricola sediminis sp. nov., Geothrix oryzae sp. nov., Geothrix edaphica sp. nov., Geothrix rubra sp. nov., and Geothrix limicola sp. nov., six novel members of Acidobacteriota isolated from soils.</title>
        <authorList>
            <person name="Itoh H."/>
            <person name="Sugisawa Y."/>
            <person name="Mise K."/>
            <person name="Xu Z."/>
            <person name="Kuniyasu M."/>
            <person name="Ushijima N."/>
            <person name="Kawano K."/>
            <person name="Kobayashi E."/>
            <person name="Shiratori Y."/>
            <person name="Masuda Y."/>
            <person name="Senoo K."/>
        </authorList>
    </citation>
    <scope>NUCLEOTIDE SEQUENCE [LARGE SCALE GENOMIC DNA]</scope>
    <source>
        <strain evidence="4">W79</strain>
    </source>
</reference>
<evidence type="ECO:0000313" key="3">
    <source>
        <dbReference type="EMBL" id="BDU73424.1"/>
    </source>
</evidence>
<keyword evidence="1" id="KW-0812">Transmembrane</keyword>
<dbReference type="RefSeq" id="WP_316412089.1">
    <property type="nucleotide sequence ID" value="NZ_AP027080.1"/>
</dbReference>
<feature type="transmembrane region" description="Helical" evidence="1">
    <location>
        <begin position="151"/>
        <end position="169"/>
    </location>
</feature>
<sequence>MNAELQSFVYKALSSGHPREAIALALEEAGWSTEEIKSALHGYVDAGLGLPVPRKAVSSSPKEAFQFLLLFSSLVTWSFSLGSILFDLLNLWMPQPGEYEMASHHIRSLRTQISSVLVAFPLFMVLNHLVTAAARRNPGQRISPIRRWSTYLTLLLASVALVTDLIVLAHTFLEGEMTSRFILKTLVVAVLAGAALGHYFLQLRKDELDPSADMGVRTPGQLLLAGCVVLVLAVAFWNVGSPSRVRLQNLDARRVQDLQNIQEGISSYAETHGKLPATLADCNGDPLTYIRAMEDPETHEPYLYRILDASHFVIGATFAGPTPANGSGPGFWKHGQGPSEFQIEWRKAPSRE</sequence>
<keyword evidence="1" id="KW-0472">Membrane</keyword>
<feature type="transmembrane region" description="Helical" evidence="1">
    <location>
        <begin position="113"/>
        <end position="130"/>
    </location>
</feature>
<feature type="transmembrane region" description="Helical" evidence="1">
    <location>
        <begin position="67"/>
        <end position="93"/>
    </location>
</feature>
<accession>A0AA48GNZ7</accession>
<name>A0AA48GNZ7_9BACT</name>
<dbReference type="EMBL" id="AP027080">
    <property type="protein sequence ID" value="BDU73424.1"/>
    <property type="molecule type" value="Genomic_DNA"/>
</dbReference>